<gene>
    <name evidence="4" type="ORF">OSB04_020788</name>
</gene>
<dbReference type="FunFam" id="3.40.20.10:FF:000025">
    <property type="entry name" value="Actin-depolymerizing factor 2"/>
    <property type="match status" value="1"/>
</dbReference>
<dbReference type="Proteomes" id="UP001172457">
    <property type="component" value="Chromosome 5"/>
</dbReference>
<dbReference type="GO" id="GO:0030042">
    <property type="term" value="P:actin filament depolymerization"/>
    <property type="evidence" value="ECO:0007669"/>
    <property type="project" value="InterPro"/>
</dbReference>
<dbReference type="EMBL" id="JARYMX010000005">
    <property type="protein sequence ID" value="KAJ9548245.1"/>
    <property type="molecule type" value="Genomic_DNA"/>
</dbReference>
<organism evidence="4 5">
    <name type="scientific">Centaurea solstitialis</name>
    <name type="common">yellow star-thistle</name>
    <dbReference type="NCBI Taxonomy" id="347529"/>
    <lineage>
        <taxon>Eukaryota</taxon>
        <taxon>Viridiplantae</taxon>
        <taxon>Streptophyta</taxon>
        <taxon>Embryophyta</taxon>
        <taxon>Tracheophyta</taxon>
        <taxon>Spermatophyta</taxon>
        <taxon>Magnoliopsida</taxon>
        <taxon>eudicotyledons</taxon>
        <taxon>Gunneridae</taxon>
        <taxon>Pentapetalae</taxon>
        <taxon>asterids</taxon>
        <taxon>campanulids</taxon>
        <taxon>Asterales</taxon>
        <taxon>Asteraceae</taxon>
        <taxon>Carduoideae</taxon>
        <taxon>Cardueae</taxon>
        <taxon>Centaureinae</taxon>
        <taxon>Centaurea</taxon>
    </lineage>
</organism>
<reference evidence="4" key="1">
    <citation type="submission" date="2023-03" db="EMBL/GenBank/DDBJ databases">
        <title>Chromosome-scale reference genome and RAD-based genetic map of yellow starthistle (Centaurea solstitialis) reveal putative structural variation and QTLs associated with invader traits.</title>
        <authorList>
            <person name="Reatini B."/>
            <person name="Cang F.A."/>
            <person name="Jiang Q."/>
            <person name="Mckibben M.T.W."/>
            <person name="Barker M.S."/>
            <person name="Rieseberg L.H."/>
            <person name="Dlugosch K.M."/>
        </authorList>
    </citation>
    <scope>NUCLEOTIDE SEQUENCE</scope>
    <source>
        <strain evidence="4">CAN-66</strain>
        <tissue evidence="4">Leaf</tissue>
    </source>
</reference>
<dbReference type="Gene3D" id="3.40.20.10">
    <property type="entry name" value="Severin"/>
    <property type="match status" value="1"/>
</dbReference>
<evidence type="ECO:0000313" key="4">
    <source>
        <dbReference type="EMBL" id="KAJ9548245.1"/>
    </source>
</evidence>
<proteinExistence type="inferred from homology"/>
<dbReference type="InterPro" id="IPR029006">
    <property type="entry name" value="ADF-H/Gelsolin-like_dom_sf"/>
</dbReference>
<comment type="similarity">
    <text evidence="1">Belongs to the actin-binding proteins ADF family.</text>
</comment>
<sequence>MLRKFLTNLTKFAFTLSPTNYGFWKTMIQSFLATNNLIGYVDGTIQCPSPTIEAPTQSSDKDATKTIQPNPNYSAWVSNDTHVQMIIISTISEASFPHIQGTTSRDIWLYLKRAYAPHTSSWEYTLKAQLLKIEVKNHEIALTNLTRGKEYADALANIGESVKEKDVVMPVISGLREEYNGLKQTLFARHILITFAELHGLLSDHDYMVKKSAPVVPPAQAFTTTTSSLQHDTMQTLQQLAYLLDGLNPSRYVILYVPVFVKYDEKLSDVISWGIHGNTLSTRWGVEARYAYILQSPYLTSGAFDVVWYGFEWFHQHPVAINDLSQANAASGMAVHDECKLKFMELKAKRTYRFIVFKIEEKQKQVIVEKIGEPGQSHEDFAASLPDSECRYAVFDYDFVTEENCQKSRIFFIAWSPDSARVRSKMIYASSKDRFKRELDGIQVELQATDPTEMDLDVFKSRAN</sequence>
<dbReference type="GO" id="GO:0003779">
    <property type="term" value="F:actin binding"/>
    <property type="evidence" value="ECO:0007669"/>
    <property type="project" value="UniProtKB-KW"/>
</dbReference>
<evidence type="ECO:0000259" key="3">
    <source>
        <dbReference type="PROSITE" id="PS51263"/>
    </source>
</evidence>
<dbReference type="AlphaFoldDB" id="A0AA38T520"/>
<feature type="domain" description="ADF-H" evidence="3">
    <location>
        <begin position="330"/>
        <end position="464"/>
    </location>
</feature>
<keyword evidence="5" id="KW-1185">Reference proteome</keyword>
<evidence type="ECO:0000313" key="5">
    <source>
        <dbReference type="Proteomes" id="UP001172457"/>
    </source>
</evidence>
<evidence type="ECO:0000256" key="2">
    <source>
        <dbReference type="ARBA" id="ARBA00023203"/>
    </source>
</evidence>
<dbReference type="PROSITE" id="PS51263">
    <property type="entry name" value="ADF_H"/>
    <property type="match status" value="1"/>
</dbReference>
<evidence type="ECO:0000256" key="1">
    <source>
        <dbReference type="ARBA" id="ARBA00006844"/>
    </source>
</evidence>
<dbReference type="InterPro" id="IPR002108">
    <property type="entry name" value="ADF-H"/>
</dbReference>
<dbReference type="Pfam" id="PF14223">
    <property type="entry name" value="Retrotran_gag_2"/>
    <property type="match status" value="1"/>
</dbReference>
<accession>A0AA38T520</accession>
<dbReference type="InterPro" id="IPR017904">
    <property type="entry name" value="ADF/Cofilin"/>
</dbReference>
<keyword evidence="2" id="KW-0009">Actin-binding</keyword>
<dbReference type="SUPFAM" id="SSF55753">
    <property type="entry name" value="Actin depolymerizing proteins"/>
    <property type="match status" value="1"/>
</dbReference>
<comment type="caution">
    <text evidence="4">The sequence shown here is derived from an EMBL/GenBank/DDBJ whole genome shotgun (WGS) entry which is preliminary data.</text>
</comment>
<protein>
    <recommendedName>
        <fullName evidence="3">ADF-H domain-containing protein</fullName>
    </recommendedName>
</protein>
<dbReference type="PANTHER" id="PTHR11913">
    <property type="entry name" value="COFILIN-RELATED"/>
    <property type="match status" value="1"/>
</dbReference>
<dbReference type="Pfam" id="PF00241">
    <property type="entry name" value="Cofilin_ADF"/>
    <property type="match status" value="1"/>
</dbReference>
<dbReference type="SMART" id="SM00102">
    <property type="entry name" value="ADF"/>
    <property type="match status" value="1"/>
</dbReference>
<dbReference type="GO" id="GO:0015629">
    <property type="term" value="C:actin cytoskeleton"/>
    <property type="evidence" value="ECO:0007669"/>
    <property type="project" value="InterPro"/>
</dbReference>
<name>A0AA38T520_9ASTR</name>
<dbReference type="CDD" id="cd11286">
    <property type="entry name" value="ADF_cofilin_like"/>
    <property type="match status" value="1"/>
</dbReference>